<reference evidence="2 3" key="1">
    <citation type="submission" date="2020-02" db="EMBL/GenBank/DDBJ databases">
        <title>Complete genome sequence of Flavobacteriaceae bacterium.</title>
        <authorList>
            <person name="Kim S.-J."/>
            <person name="Kim Y.-S."/>
            <person name="Kim K.-H."/>
        </authorList>
    </citation>
    <scope>NUCLEOTIDE SEQUENCE [LARGE SCALE GENOMIC DNA]</scope>
    <source>
        <strain evidence="2 3">RR4-40</strain>
    </source>
</reference>
<gene>
    <name evidence="2" type="ORF">G5B37_11600</name>
</gene>
<evidence type="ECO:0000313" key="3">
    <source>
        <dbReference type="Proteomes" id="UP000505306"/>
    </source>
</evidence>
<dbReference type="EMBL" id="CP049057">
    <property type="protein sequence ID" value="QIE60181.1"/>
    <property type="molecule type" value="Genomic_DNA"/>
</dbReference>
<dbReference type="Pfam" id="PF19573">
    <property type="entry name" value="DUF6089"/>
    <property type="match status" value="1"/>
</dbReference>
<dbReference type="InterPro" id="IPR045743">
    <property type="entry name" value="DUF6089"/>
</dbReference>
<accession>A0A6G6GR44</accession>
<dbReference type="RefSeq" id="WP_164680193.1">
    <property type="nucleotide sequence ID" value="NZ_CP049057.1"/>
</dbReference>
<dbReference type="Proteomes" id="UP000505306">
    <property type="component" value="Chromosome"/>
</dbReference>
<dbReference type="KEGG" id="mgel:G5B37_11600"/>
<keyword evidence="3" id="KW-1185">Reference proteome</keyword>
<protein>
    <recommendedName>
        <fullName evidence="1">DUF6089 domain-containing protein</fullName>
    </recommendedName>
</protein>
<organism evidence="2 3">
    <name type="scientific">Rasiella rasia</name>
    <dbReference type="NCBI Taxonomy" id="2744027"/>
    <lineage>
        <taxon>Bacteria</taxon>
        <taxon>Pseudomonadati</taxon>
        <taxon>Bacteroidota</taxon>
        <taxon>Flavobacteriia</taxon>
        <taxon>Flavobacteriales</taxon>
        <taxon>Flavobacteriaceae</taxon>
        <taxon>Rasiella</taxon>
    </lineage>
</organism>
<name>A0A6G6GR44_9FLAO</name>
<feature type="domain" description="DUF6089" evidence="1">
    <location>
        <begin position="6"/>
        <end position="230"/>
    </location>
</feature>
<dbReference type="AlphaFoldDB" id="A0A6G6GR44"/>
<sequence>MKYFASVFLIVVSVFTIHSQTYEVGGFIGGANYIGDIGKTNYIAPNDVVVGGVFKWNRSERHAFRASILVGNISADDADSDESRRQQRGYSFKNTITELSVGIEYTFWEFNMYRGQPVSTPYLYSGITYFNYDALYKRNGSDIIVEYDQAGTFAIPMVVGFKTTVGTKLVLGLEVGARYTFTDNLDGSNPVKGLADETALKFGNTNSDDWYVFTGATLTFTFGRKPCYCNF</sequence>
<evidence type="ECO:0000313" key="2">
    <source>
        <dbReference type="EMBL" id="QIE60181.1"/>
    </source>
</evidence>
<proteinExistence type="predicted"/>
<evidence type="ECO:0000259" key="1">
    <source>
        <dbReference type="Pfam" id="PF19573"/>
    </source>
</evidence>